<dbReference type="Gene3D" id="2.40.70.10">
    <property type="entry name" value="Acid Proteases"/>
    <property type="match status" value="1"/>
</dbReference>
<gene>
    <name evidence="1" type="ORF">BN9_039060</name>
</gene>
<dbReference type="InterPro" id="IPR021109">
    <property type="entry name" value="Peptidase_aspartic_dom_sf"/>
</dbReference>
<name>A0A024G9W1_9STRA</name>
<reference evidence="1 2" key="1">
    <citation type="submission" date="2012-05" db="EMBL/GenBank/DDBJ databases">
        <title>Recombination and specialization in a pathogen metapopulation.</title>
        <authorList>
            <person name="Gardiner A."/>
            <person name="Kemen E."/>
            <person name="Schultz-Larsen T."/>
            <person name="MacLean D."/>
            <person name="Van Oosterhout C."/>
            <person name="Jones J.D.G."/>
        </authorList>
    </citation>
    <scope>NUCLEOTIDE SEQUENCE [LARGE SCALE GENOMIC DNA]</scope>
    <source>
        <strain evidence="1 2">Ac Nc2</strain>
    </source>
</reference>
<proteinExistence type="predicted"/>
<dbReference type="Proteomes" id="UP000053237">
    <property type="component" value="Unassembled WGS sequence"/>
</dbReference>
<comment type="caution">
    <text evidence="1">The sequence shown here is derived from an EMBL/GenBank/DDBJ whole genome shotgun (WGS) entry which is preliminary data.</text>
</comment>
<dbReference type="EMBL" id="CAIX01000044">
    <property type="protein sequence ID" value="CCI43122.1"/>
    <property type="molecule type" value="Genomic_DNA"/>
</dbReference>
<protein>
    <submittedName>
        <fullName evidence="1">Uncharacterized protein</fullName>
    </submittedName>
</protein>
<dbReference type="InParanoid" id="A0A024G9W1"/>
<sequence length="360" mass="41459">MKTYAIPGLGSLLMHHQLVATLGGLLVRIDPELSFSNDMEFMHSVHDNVMYTLSVEIPCSVLDLTHDFVQDGMKDAWKSFASLVDRFWPEPSEPRNQTYSSMQKDLSVPLLQAQKAPTPIQKTIDGNEYTIHWRLEGTDLKEWIKSKLLYVIKEALYISVQTYLTQNQGLYHLTWTKSEGYQINYGQVIVSQDTGVRFLGSYLTAKVLIFGKEHEDQDIRIDFDVQAIKIPGSIYKVMENKLRAMKFTPSKNEGKCGRFQGDCHAIFSDTNMSPHQKHELDIKINFSMKTFIDLKALYYIKRKRDTCTIFIEKSEDETWVLGSTILRAHSIIMDNTGSDIIYHFLPPRQIEREMSQQVNA</sequence>
<evidence type="ECO:0000313" key="2">
    <source>
        <dbReference type="Proteomes" id="UP000053237"/>
    </source>
</evidence>
<evidence type="ECO:0000313" key="1">
    <source>
        <dbReference type="EMBL" id="CCI43122.1"/>
    </source>
</evidence>
<dbReference type="AlphaFoldDB" id="A0A024G9W1"/>
<accession>A0A024G9W1</accession>
<organism evidence="1 2">
    <name type="scientific">Albugo candida</name>
    <dbReference type="NCBI Taxonomy" id="65357"/>
    <lineage>
        <taxon>Eukaryota</taxon>
        <taxon>Sar</taxon>
        <taxon>Stramenopiles</taxon>
        <taxon>Oomycota</taxon>
        <taxon>Peronosporomycetes</taxon>
        <taxon>Albuginales</taxon>
        <taxon>Albuginaceae</taxon>
        <taxon>Albugo</taxon>
    </lineage>
</organism>
<keyword evidence="2" id="KW-1185">Reference proteome</keyword>